<keyword evidence="3" id="KW-1185">Reference proteome</keyword>
<protein>
    <submittedName>
        <fullName evidence="2">Prepilin-type N-terminal cleavage/methylation domain-containing protein</fullName>
    </submittedName>
</protein>
<sequence length="155" mass="17455">MRDDSGFTLVELLVTAIILVFLFSVVFAVMQSGIRSWQRGEAQVDRQQNVRIMMDRLVREVRQAERLINVSEDGRSVKFKDYQGRNIRYAFDIDAGQIVRQVLDENGVPTGNNIVGYGITAVNYAVYQENTALSVSVTSGRYTADSYVFIRAAGF</sequence>
<dbReference type="RefSeq" id="WP_366922504.1">
    <property type="nucleotide sequence ID" value="NZ_CP121694.1"/>
</dbReference>
<dbReference type="SUPFAM" id="SSF54523">
    <property type="entry name" value="Pili subunits"/>
    <property type="match status" value="1"/>
</dbReference>
<gene>
    <name evidence="2" type="ORF">MFMK1_002966</name>
</gene>
<accession>A0AAU0URD4</accession>
<proteinExistence type="predicted"/>
<name>A0AAU0URD4_9FIRM</name>
<dbReference type="AlphaFoldDB" id="A0AAU0URD4"/>
<dbReference type="NCBIfam" id="TIGR02532">
    <property type="entry name" value="IV_pilin_GFxxxE"/>
    <property type="match status" value="1"/>
</dbReference>
<evidence type="ECO:0000313" key="3">
    <source>
        <dbReference type="Proteomes" id="UP001329915"/>
    </source>
</evidence>
<evidence type="ECO:0000256" key="1">
    <source>
        <dbReference type="SAM" id="Phobius"/>
    </source>
</evidence>
<keyword evidence="1" id="KW-1133">Transmembrane helix</keyword>
<dbReference type="InterPro" id="IPR045584">
    <property type="entry name" value="Pilin-like"/>
</dbReference>
<keyword evidence="1" id="KW-0812">Transmembrane</keyword>
<dbReference type="EMBL" id="CP121694">
    <property type="protein sequence ID" value="WRO23118.1"/>
    <property type="molecule type" value="Genomic_DNA"/>
</dbReference>
<evidence type="ECO:0000313" key="2">
    <source>
        <dbReference type="EMBL" id="WRO23118.1"/>
    </source>
</evidence>
<organism evidence="2 3">
    <name type="scientific">Metallumcola ferriviriculae</name>
    <dbReference type="NCBI Taxonomy" id="3039180"/>
    <lineage>
        <taxon>Bacteria</taxon>
        <taxon>Bacillati</taxon>
        <taxon>Bacillota</taxon>
        <taxon>Clostridia</taxon>
        <taxon>Neomoorellales</taxon>
        <taxon>Desulfitibacteraceae</taxon>
        <taxon>Metallumcola</taxon>
    </lineage>
</organism>
<dbReference type="PROSITE" id="PS00409">
    <property type="entry name" value="PROKAR_NTER_METHYL"/>
    <property type="match status" value="1"/>
</dbReference>
<dbReference type="InterPro" id="IPR012902">
    <property type="entry name" value="N_methyl_site"/>
</dbReference>
<dbReference type="KEGG" id="dbc:MFMK1_002966"/>
<reference evidence="2 3" key="1">
    <citation type="submission" date="2023-04" db="EMBL/GenBank/DDBJ databases">
        <authorList>
            <person name="Hsu D."/>
        </authorList>
    </citation>
    <scope>NUCLEOTIDE SEQUENCE [LARGE SCALE GENOMIC DNA]</scope>
    <source>
        <strain evidence="2 3">MK1</strain>
    </source>
</reference>
<keyword evidence="1" id="KW-0472">Membrane</keyword>
<feature type="transmembrane region" description="Helical" evidence="1">
    <location>
        <begin position="12"/>
        <end position="30"/>
    </location>
</feature>
<dbReference type="Proteomes" id="UP001329915">
    <property type="component" value="Chromosome"/>
</dbReference>
<dbReference type="Pfam" id="PF07963">
    <property type="entry name" value="N_methyl"/>
    <property type="match status" value="1"/>
</dbReference>